<gene>
    <name evidence="2" type="ORF">G7K_6096-t1</name>
</gene>
<organism evidence="2 3">
    <name type="scientific">Saitoella complicata (strain BCRC 22490 / CBS 7301 / JCM 7358 / NBRC 10748 / NRRL Y-17804)</name>
    <dbReference type="NCBI Taxonomy" id="698492"/>
    <lineage>
        <taxon>Eukaryota</taxon>
        <taxon>Fungi</taxon>
        <taxon>Dikarya</taxon>
        <taxon>Ascomycota</taxon>
        <taxon>Taphrinomycotina</taxon>
        <taxon>Taphrinomycotina incertae sedis</taxon>
        <taxon>Saitoella</taxon>
    </lineage>
</organism>
<feature type="compositionally biased region" description="Basic and acidic residues" evidence="1">
    <location>
        <begin position="184"/>
        <end position="193"/>
    </location>
</feature>
<dbReference type="AlphaFoldDB" id="A0A0E9NQD4"/>
<comment type="caution">
    <text evidence="2">The sequence shown here is derived from an EMBL/GenBank/DDBJ whole genome shotgun (WGS) entry which is preliminary data.</text>
</comment>
<evidence type="ECO:0000256" key="1">
    <source>
        <dbReference type="SAM" id="MobiDB-lite"/>
    </source>
</evidence>
<accession>A0A0E9NQD4</accession>
<dbReference type="InterPro" id="IPR056539">
    <property type="entry name" value="NuiA-like"/>
</dbReference>
<reference evidence="2 3" key="3">
    <citation type="journal article" date="2015" name="Genome Announc.">
        <title>Draft Genome Sequence of the Archiascomycetous Yeast Saitoella complicata.</title>
        <authorList>
            <person name="Yamauchi K."/>
            <person name="Kondo S."/>
            <person name="Hamamoto M."/>
            <person name="Takahashi Y."/>
            <person name="Ogura Y."/>
            <person name="Hayashi T."/>
            <person name="Nishida H."/>
        </authorList>
    </citation>
    <scope>NUCLEOTIDE SEQUENCE [LARGE SCALE GENOMIC DNA]</scope>
    <source>
        <strain evidence="2 3">NRRL Y-17804</strain>
    </source>
</reference>
<dbReference type="EMBL" id="BACD03000057">
    <property type="protein sequence ID" value="GAO52008.1"/>
    <property type="molecule type" value="Genomic_DNA"/>
</dbReference>
<feature type="compositionally biased region" description="Basic and acidic residues" evidence="1">
    <location>
        <begin position="37"/>
        <end position="46"/>
    </location>
</feature>
<evidence type="ECO:0000313" key="2">
    <source>
        <dbReference type="EMBL" id="GAO52008.1"/>
    </source>
</evidence>
<sequence>MSSSEQDPYLTFLERANKSYESNSVHTAGGPPGEVMQVREGEGQETGKLRDVCERTWYASESDERFEAVVLDSLPEFNDEFTVDEWDTHGQYRALADAVRGAGEDPEKGHVKVYKVPGEGARVYYYVLTRTRAGGYVGGRLGVYVALGVVFIALHKFPLREDLHTELRTRRASGTSSIEENDNDNDKDNGSDERWPCDRITALRSRSIYLLNHQLLRCALFVPSRRVI</sequence>
<dbReference type="PANTHER" id="PTHR42093:SF1">
    <property type="match status" value="1"/>
</dbReference>
<name>A0A0E9NQD4_SAICN</name>
<keyword evidence="3" id="KW-1185">Reference proteome</keyword>
<protein>
    <submittedName>
        <fullName evidence="2">Uncharacterized protein</fullName>
    </submittedName>
</protein>
<feature type="region of interest" description="Disordered" evidence="1">
    <location>
        <begin position="170"/>
        <end position="193"/>
    </location>
</feature>
<reference evidence="2 3" key="1">
    <citation type="journal article" date="2011" name="J. Gen. Appl. Microbiol.">
        <title>Draft genome sequencing of the enigmatic yeast Saitoella complicata.</title>
        <authorList>
            <person name="Nishida H."/>
            <person name="Hamamoto M."/>
            <person name="Sugiyama J."/>
        </authorList>
    </citation>
    <scope>NUCLEOTIDE SEQUENCE [LARGE SCALE GENOMIC DNA]</scope>
    <source>
        <strain evidence="2 3">NRRL Y-17804</strain>
    </source>
</reference>
<dbReference type="Pfam" id="PF23151">
    <property type="entry name" value="NuiA_2"/>
    <property type="match status" value="1"/>
</dbReference>
<evidence type="ECO:0000313" key="3">
    <source>
        <dbReference type="Proteomes" id="UP000033140"/>
    </source>
</evidence>
<feature type="region of interest" description="Disordered" evidence="1">
    <location>
        <begin position="20"/>
        <end position="46"/>
    </location>
</feature>
<dbReference type="Proteomes" id="UP000033140">
    <property type="component" value="Unassembled WGS sequence"/>
</dbReference>
<dbReference type="PANTHER" id="PTHR42093">
    <property type="match status" value="1"/>
</dbReference>
<proteinExistence type="predicted"/>
<reference evidence="2 3" key="2">
    <citation type="journal article" date="2014" name="J. Gen. Appl. Microbiol.">
        <title>The early diverging ascomycetous budding yeast Saitoella complicata has three histone deacetylases belonging to the Clr6, Hos2, and Rpd3 lineages.</title>
        <authorList>
            <person name="Nishida H."/>
            <person name="Matsumoto T."/>
            <person name="Kondo S."/>
            <person name="Hamamoto M."/>
            <person name="Yoshikawa H."/>
        </authorList>
    </citation>
    <scope>NUCLEOTIDE SEQUENCE [LARGE SCALE GENOMIC DNA]</scope>
    <source>
        <strain evidence="2 3">NRRL Y-17804</strain>
    </source>
</reference>